<comment type="subcellular location">
    <subcellularLocation>
        <location evidence="1">Cell membrane</location>
        <topology evidence="1">Multi-pass membrane protein</topology>
    </subcellularLocation>
</comment>
<evidence type="ECO:0000256" key="3">
    <source>
        <dbReference type="ARBA" id="ARBA00022500"/>
    </source>
</evidence>
<dbReference type="PROSITE" id="PS50111">
    <property type="entry name" value="CHEMOTAXIS_TRANSDUC_2"/>
    <property type="match status" value="1"/>
</dbReference>
<gene>
    <name evidence="11" type="ORF">JJN12_05460</name>
</gene>
<feature type="domain" description="Methyl-accepting transducer" evidence="10">
    <location>
        <begin position="382"/>
        <end position="632"/>
    </location>
</feature>
<accession>A0ABS1IZR2</accession>
<proteinExistence type="predicted"/>
<keyword evidence="12" id="KW-1185">Reference proteome</keyword>
<dbReference type="CDD" id="cd12912">
    <property type="entry name" value="PDC2_MCP_like"/>
    <property type="match status" value="1"/>
</dbReference>
<keyword evidence="2" id="KW-1003">Cell membrane</keyword>
<keyword evidence="6 9" id="KW-0472">Membrane</keyword>
<keyword evidence="7 8" id="KW-0807">Transducer</keyword>
<dbReference type="Gene3D" id="6.10.340.10">
    <property type="match status" value="1"/>
</dbReference>
<evidence type="ECO:0000256" key="8">
    <source>
        <dbReference type="PROSITE-ProRule" id="PRU00284"/>
    </source>
</evidence>
<evidence type="ECO:0000256" key="1">
    <source>
        <dbReference type="ARBA" id="ARBA00004651"/>
    </source>
</evidence>
<dbReference type="PANTHER" id="PTHR32089">
    <property type="entry name" value="METHYL-ACCEPTING CHEMOTAXIS PROTEIN MCPB"/>
    <property type="match status" value="1"/>
</dbReference>
<sequence length="668" mass="73828">MKKTSIKTVIAACIVGMLILSNVIMRLINQSTIEKYFTNQIHDDMSVIIDQAAMRMEAELKSVERTVDELSRNTMLTDDKVSWKDKVAFFSKRSEDLGFTNFFYTDKAGMCVNLTETADKFDVSANDYFKQAIQGKTSISKVRTDNIDGSKIVIVAAPLYRNGEIDGIFAGVKPTKFMNEICGTFKWEKTGILAVYDEDTNLIGHTDQELVKDKINILEKASDPEYKEVAEFFQNEIMTKESGIGEYTFLGQKKLAGFYNFAERGITVIVSIDQSEVFDAVTKLTTLLLIVGLVIIAIGVVFSFIIASRIAKPINSLKADINELSSYNLSAAPKNDYSKRRDEIGDIYRATQDLKNKFIEIVEKMKQSSSELSASCNSFLEKAEKVSHSSEEIAKTLEEVAQGVTSQAEDTQVGVIQVQNLSNLIEQNSTNLKILGDASNNAENLKNEGLVTMEGLLKSTENSKAISNDIKEAIDNTQSSVDEIKVAGEMIRSIAEQTNLLALNAAIEAARAGEAGKGFAVVAEEIRKLAENSSKFTENINQSVSELLTRTAYAVEKINESTEIVENQSHNVDEVSVRFDGISDAITELKSAMDEIVASNKQFSEAQEKLYTVMENASALSEENSASAEEISASTQEQAATFEEVKDESQALMELSRDLDEVIQKFKL</sequence>
<dbReference type="SMART" id="SM00283">
    <property type="entry name" value="MA"/>
    <property type="match status" value="1"/>
</dbReference>
<keyword evidence="4 9" id="KW-0812">Transmembrane</keyword>
<evidence type="ECO:0000256" key="9">
    <source>
        <dbReference type="SAM" id="Phobius"/>
    </source>
</evidence>
<dbReference type="Gene3D" id="3.30.450.20">
    <property type="entry name" value="PAS domain"/>
    <property type="match status" value="1"/>
</dbReference>
<organism evidence="11 12">
    <name type="scientific">Catonella massiliensis</name>
    <dbReference type="NCBI Taxonomy" id="2799636"/>
    <lineage>
        <taxon>Bacteria</taxon>
        <taxon>Bacillati</taxon>
        <taxon>Bacillota</taxon>
        <taxon>Clostridia</taxon>
        <taxon>Lachnospirales</taxon>
        <taxon>Lachnospiraceae</taxon>
        <taxon>Catonella</taxon>
    </lineage>
</organism>
<dbReference type="Pfam" id="PF02743">
    <property type="entry name" value="dCache_1"/>
    <property type="match status" value="1"/>
</dbReference>
<dbReference type="Gene3D" id="1.10.287.950">
    <property type="entry name" value="Methyl-accepting chemotaxis protein"/>
    <property type="match status" value="1"/>
</dbReference>
<protein>
    <submittedName>
        <fullName evidence="11">Methyl-accepting chemotaxis protein</fullName>
    </submittedName>
</protein>
<dbReference type="Pfam" id="PF00015">
    <property type="entry name" value="MCPsignal"/>
    <property type="match status" value="1"/>
</dbReference>
<dbReference type="InterPro" id="IPR033479">
    <property type="entry name" value="dCache_1"/>
</dbReference>
<dbReference type="SUPFAM" id="SSF58104">
    <property type="entry name" value="Methyl-accepting chemotaxis protein (MCP) signaling domain"/>
    <property type="match status" value="1"/>
</dbReference>
<evidence type="ECO:0000256" key="7">
    <source>
        <dbReference type="ARBA" id="ARBA00023224"/>
    </source>
</evidence>
<evidence type="ECO:0000256" key="5">
    <source>
        <dbReference type="ARBA" id="ARBA00022989"/>
    </source>
</evidence>
<comment type="caution">
    <text evidence="11">The sequence shown here is derived from an EMBL/GenBank/DDBJ whole genome shotgun (WGS) entry which is preliminary data.</text>
</comment>
<evidence type="ECO:0000256" key="4">
    <source>
        <dbReference type="ARBA" id="ARBA00022692"/>
    </source>
</evidence>
<evidence type="ECO:0000256" key="6">
    <source>
        <dbReference type="ARBA" id="ARBA00023136"/>
    </source>
</evidence>
<name>A0ABS1IZR2_9FIRM</name>
<dbReference type="CDD" id="cd12914">
    <property type="entry name" value="PDC1_DGC_like"/>
    <property type="match status" value="1"/>
</dbReference>
<keyword evidence="3" id="KW-0145">Chemotaxis</keyword>
<keyword evidence="5 9" id="KW-1133">Transmembrane helix</keyword>
<dbReference type="Proteomes" id="UP000604730">
    <property type="component" value="Unassembled WGS sequence"/>
</dbReference>
<evidence type="ECO:0000313" key="12">
    <source>
        <dbReference type="Proteomes" id="UP000604730"/>
    </source>
</evidence>
<evidence type="ECO:0000256" key="2">
    <source>
        <dbReference type="ARBA" id="ARBA00022475"/>
    </source>
</evidence>
<reference evidence="11 12" key="1">
    <citation type="submission" date="2021-01" db="EMBL/GenBank/DDBJ databases">
        <title>Isolation and description of Catonella massiliensis sp. nov., a novel Catonella species, isolated from a stable periodontitis subject.</title>
        <authorList>
            <person name="Antezack A."/>
            <person name="Boxberger M."/>
            <person name="La Scola B."/>
            <person name="Monnet-Corti V."/>
        </authorList>
    </citation>
    <scope>NUCLEOTIDE SEQUENCE [LARGE SCALE GENOMIC DNA]</scope>
    <source>
        <strain evidence="11 12">Marseille-Q4567</strain>
    </source>
</reference>
<evidence type="ECO:0000313" key="11">
    <source>
        <dbReference type="EMBL" id="MBK5897235.1"/>
    </source>
</evidence>
<dbReference type="InterPro" id="IPR004089">
    <property type="entry name" value="MCPsignal_dom"/>
</dbReference>
<dbReference type="EMBL" id="JAEPRJ010000001">
    <property type="protein sequence ID" value="MBK5897235.1"/>
    <property type="molecule type" value="Genomic_DNA"/>
</dbReference>
<feature type="transmembrane region" description="Helical" evidence="9">
    <location>
        <begin position="284"/>
        <end position="307"/>
    </location>
</feature>
<dbReference type="PANTHER" id="PTHR32089:SF112">
    <property type="entry name" value="LYSOZYME-LIKE PROTEIN-RELATED"/>
    <property type="match status" value="1"/>
</dbReference>
<evidence type="ECO:0000259" key="10">
    <source>
        <dbReference type="PROSITE" id="PS50111"/>
    </source>
</evidence>
<dbReference type="RefSeq" id="WP_208428733.1">
    <property type="nucleotide sequence ID" value="NZ_JAEPRJ010000001.1"/>
</dbReference>